<keyword evidence="4" id="KW-1185">Reference proteome</keyword>
<gene>
    <name evidence="3" type="ORF">LWC34_09430</name>
</gene>
<protein>
    <submittedName>
        <fullName evidence="3">Exopolyphosphatase</fullName>
    </submittedName>
</protein>
<dbReference type="InterPro" id="IPR003695">
    <property type="entry name" value="Ppx_GppA_N"/>
</dbReference>
<name>A0ABS8Z561_9PSEU</name>
<evidence type="ECO:0000259" key="2">
    <source>
        <dbReference type="Pfam" id="PF02541"/>
    </source>
</evidence>
<feature type="domain" description="Ppx/GppA phosphatase N-terminal" evidence="2">
    <location>
        <begin position="23"/>
        <end position="300"/>
    </location>
</feature>
<dbReference type="SUPFAM" id="SSF53067">
    <property type="entry name" value="Actin-like ATPase domain"/>
    <property type="match status" value="2"/>
</dbReference>
<reference evidence="3 4" key="1">
    <citation type="submission" date="2021-12" db="EMBL/GenBank/DDBJ databases">
        <title>Genome sequence of Kibdelosporangium philippinense ATCC 49844.</title>
        <authorList>
            <person name="Fedorov E.A."/>
            <person name="Omeragic M."/>
            <person name="Shalygina K.F."/>
            <person name="Maclea K.S."/>
        </authorList>
    </citation>
    <scope>NUCLEOTIDE SEQUENCE [LARGE SCALE GENOMIC DNA]</scope>
    <source>
        <strain evidence="3 4">ATCC 49844</strain>
    </source>
</reference>
<dbReference type="InterPro" id="IPR043129">
    <property type="entry name" value="ATPase_NBD"/>
</dbReference>
<comment type="similarity">
    <text evidence="1">Belongs to the GppA/Ppx family.</text>
</comment>
<dbReference type="Gene3D" id="3.30.420.150">
    <property type="entry name" value="Exopolyphosphatase. Domain 2"/>
    <property type="match status" value="1"/>
</dbReference>
<evidence type="ECO:0000313" key="3">
    <source>
        <dbReference type="EMBL" id="MCE7003046.1"/>
    </source>
</evidence>
<dbReference type="Pfam" id="PF02541">
    <property type="entry name" value="Ppx-GppA"/>
    <property type="match status" value="1"/>
</dbReference>
<organism evidence="3 4">
    <name type="scientific">Kibdelosporangium philippinense</name>
    <dbReference type="NCBI Taxonomy" id="211113"/>
    <lineage>
        <taxon>Bacteria</taxon>
        <taxon>Bacillati</taxon>
        <taxon>Actinomycetota</taxon>
        <taxon>Actinomycetes</taxon>
        <taxon>Pseudonocardiales</taxon>
        <taxon>Pseudonocardiaceae</taxon>
        <taxon>Kibdelosporangium</taxon>
    </lineage>
</organism>
<dbReference type="InterPro" id="IPR050273">
    <property type="entry name" value="GppA/Ppx_hydrolase"/>
</dbReference>
<dbReference type="Proteomes" id="UP001521150">
    <property type="component" value="Unassembled WGS sequence"/>
</dbReference>
<evidence type="ECO:0000256" key="1">
    <source>
        <dbReference type="ARBA" id="ARBA00007125"/>
    </source>
</evidence>
<dbReference type="PANTHER" id="PTHR30005">
    <property type="entry name" value="EXOPOLYPHOSPHATASE"/>
    <property type="match status" value="1"/>
</dbReference>
<proteinExistence type="inferred from homology"/>
<dbReference type="RefSeq" id="WP_233724608.1">
    <property type="nucleotide sequence ID" value="NZ_JAJVCN010000001.1"/>
</dbReference>
<accession>A0ABS8Z561</accession>
<dbReference type="PANTHER" id="PTHR30005:SF0">
    <property type="entry name" value="RETROGRADE REGULATION PROTEIN 2"/>
    <property type="match status" value="1"/>
</dbReference>
<evidence type="ECO:0000313" key="4">
    <source>
        <dbReference type="Proteomes" id="UP001521150"/>
    </source>
</evidence>
<sequence>MRGPARRVGVLDIGCFSAHVMVIDRTDGSPLRPTYNHKVRLRLDHALDKNGRLSSDGVEQVSRAVTEIVRRVRHDVDLLAFATSSIRDAVNAERVIRQVARRTGVELLTFTGEQEAHLSYIAARHWFGHSSGPLTVLDVGGGTAEVAAGTGTRPHTTISLPFGARTLTQWGVDNGLSLRKLRDNVSADVEKALQDTDLAGLAVGCSKVMQQLARLTGARPQREGPFVERNLRLHDLRRWIPRLAGLTAAQRAELPGISRHRARQSLAGAVVVEALLAATGHESVRICPWSTQEGLLLELLEWPGSVASWVYDVSAKQPA</sequence>
<dbReference type="EMBL" id="JAJVCN010000001">
    <property type="protein sequence ID" value="MCE7003046.1"/>
    <property type="molecule type" value="Genomic_DNA"/>
</dbReference>
<dbReference type="Gene3D" id="3.30.420.40">
    <property type="match status" value="1"/>
</dbReference>
<comment type="caution">
    <text evidence="3">The sequence shown here is derived from an EMBL/GenBank/DDBJ whole genome shotgun (WGS) entry which is preliminary data.</text>
</comment>